<comment type="caution">
    <text evidence="2">The sequence shown here is derived from an EMBL/GenBank/DDBJ whole genome shotgun (WGS) entry which is preliminary data.</text>
</comment>
<accession>A0A8X6X133</accession>
<evidence type="ECO:0000313" key="2">
    <source>
        <dbReference type="EMBL" id="GFY44247.1"/>
    </source>
</evidence>
<proteinExistence type="predicted"/>
<evidence type="ECO:0000313" key="3">
    <source>
        <dbReference type="Proteomes" id="UP000886998"/>
    </source>
</evidence>
<evidence type="ECO:0000256" key="1">
    <source>
        <dbReference type="SAM" id="MobiDB-lite"/>
    </source>
</evidence>
<keyword evidence="3" id="KW-1185">Reference proteome</keyword>
<feature type="region of interest" description="Disordered" evidence="1">
    <location>
        <begin position="1"/>
        <end position="21"/>
    </location>
</feature>
<gene>
    <name evidence="2" type="ORF">TNIN_293581</name>
</gene>
<dbReference type="EMBL" id="BMAV01004137">
    <property type="protein sequence ID" value="GFY44247.1"/>
    <property type="molecule type" value="Genomic_DNA"/>
</dbReference>
<feature type="compositionally biased region" description="Polar residues" evidence="1">
    <location>
        <begin position="1"/>
        <end position="12"/>
    </location>
</feature>
<dbReference type="AlphaFoldDB" id="A0A8X6X133"/>
<reference evidence="2" key="1">
    <citation type="submission" date="2020-08" db="EMBL/GenBank/DDBJ databases">
        <title>Multicomponent nature underlies the extraordinary mechanical properties of spider dragline silk.</title>
        <authorList>
            <person name="Kono N."/>
            <person name="Nakamura H."/>
            <person name="Mori M."/>
            <person name="Yoshida Y."/>
            <person name="Ohtoshi R."/>
            <person name="Malay A.D."/>
            <person name="Moran D.A.P."/>
            <person name="Tomita M."/>
            <person name="Numata K."/>
            <person name="Arakawa K."/>
        </authorList>
    </citation>
    <scope>NUCLEOTIDE SEQUENCE</scope>
</reference>
<dbReference type="Proteomes" id="UP000886998">
    <property type="component" value="Unassembled WGS sequence"/>
</dbReference>
<name>A0A8X6X133_9ARAC</name>
<sequence>MDQTLVGNNSVVSRPHPSCRTPGDIKCPSRCRKRKEPRREREQHCCNARLGNFAVAKRGPFYARFPSSGNIPTHPLCYGKGERRTH</sequence>
<protein>
    <submittedName>
        <fullName evidence="2">Uncharacterized protein</fullName>
    </submittedName>
</protein>
<organism evidence="2 3">
    <name type="scientific">Trichonephila inaurata madagascariensis</name>
    <dbReference type="NCBI Taxonomy" id="2747483"/>
    <lineage>
        <taxon>Eukaryota</taxon>
        <taxon>Metazoa</taxon>
        <taxon>Ecdysozoa</taxon>
        <taxon>Arthropoda</taxon>
        <taxon>Chelicerata</taxon>
        <taxon>Arachnida</taxon>
        <taxon>Araneae</taxon>
        <taxon>Araneomorphae</taxon>
        <taxon>Entelegynae</taxon>
        <taxon>Araneoidea</taxon>
        <taxon>Nephilidae</taxon>
        <taxon>Trichonephila</taxon>
        <taxon>Trichonephila inaurata</taxon>
    </lineage>
</organism>